<dbReference type="GO" id="GO:0003952">
    <property type="term" value="F:NAD+ synthase (glutamine-hydrolyzing) activity"/>
    <property type="evidence" value="ECO:0007669"/>
    <property type="project" value="InterPro"/>
</dbReference>
<keyword evidence="5 8" id="KW-0067">ATP-binding</keyword>
<keyword evidence="3 8" id="KW-0479">Metal-binding</keyword>
<comment type="subunit">
    <text evidence="8">Homodimer.</text>
</comment>
<dbReference type="GO" id="GO:0009435">
    <property type="term" value="P:NAD+ biosynthetic process"/>
    <property type="evidence" value="ECO:0007669"/>
    <property type="project" value="UniProtKB-UniRule"/>
</dbReference>
<evidence type="ECO:0000256" key="3">
    <source>
        <dbReference type="ARBA" id="ARBA00022723"/>
    </source>
</evidence>
<dbReference type="NCBIfam" id="NF010587">
    <property type="entry name" value="PRK13980.1"/>
    <property type="match status" value="1"/>
</dbReference>
<protein>
    <recommendedName>
        <fullName evidence="8 10">NH(3)-dependent NAD(+) synthetase</fullName>
        <ecNumber evidence="8 10">6.3.1.5</ecNumber>
    </recommendedName>
</protein>
<dbReference type="InterPro" id="IPR022310">
    <property type="entry name" value="NAD/GMP_synthase"/>
</dbReference>
<evidence type="ECO:0000256" key="10">
    <source>
        <dbReference type="RuleBase" id="RU003812"/>
    </source>
</evidence>
<dbReference type="HAMAP" id="MF_00193">
    <property type="entry name" value="NadE_ammonia_dep"/>
    <property type="match status" value="1"/>
</dbReference>
<sequence length="264" mass="30343">MSNINLKKGLEKMKRFLRNKLDETGAQGYTIGVSGGLDSAVTLKIASQALNKEKIRPWIMPGNPSKEKNIKDAKNLTNKLNLEPKIINIEEITQLFNKKTPFNLSKNTLGNLRARIRMNFQYIDSNENNTLVLGAGNRTELLLGYFTKYGDEAVDVQILRCLYKTEVREVAKIIDLPNKFIEKQPTAGLWKGQTDESELGATYKEIDKILKHLIEFNYSTDEIAKKTKIDKQKIEKIKKLHIKTQHKRNTPDYPRLRNLDIENK</sequence>
<feature type="binding site" evidence="8">
    <location>
        <position position="186"/>
    </location>
    <ligand>
        <name>ATP</name>
        <dbReference type="ChEBI" id="CHEBI:30616"/>
    </ligand>
</feature>
<dbReference type="GO" id="GO:0005737">
    <property type="term" value="C:cytoplasm"/>
    <property type="evidence" value="ECO:0007669"/>
    <property type="project" value="InterPro"/>
</dbReference>
<evidence type="ECO:0000256" key="2">
    <source>
        <dbReference type="ARBA" id="ARBA00022598"/>
    </source>
</evidence>
<reference evidence="12" key="1">
    <citation type="submission" date="2016-12" db="EMBL/GenBank/DDBJ databases">
        <title>Discovery of methanogenic haloarchaea.</title>
        <authorList>
            <person name="Sorokin D.Y."/>
            <person name="Makarova K.S."/>
            <person name="Abbas B."/>
            <person name="Ferrer M."/>
            <person name="Golyshin P.N."/>
        </authorList>
    </citation>
    <scope>NUCLEOTIDE SEQUENCE [LARGE SCALE GENOMIC DNA]</scope>
    <source>
        <strain evidence="12">HMET1</strain>
    </source>
</reference>
<dbReference type="InterPro" id="IPR022926">
    <property type="entry name" value="NH(3)-dep_NAD(+)_synth"/>
</dbReference>
<feature type="binding site" evidence="8">
    <location>
        <begin position="32"/>
        <end position="39"/>
    </location>
    <ligand>
        <name>ATP</name>
        <dbReference type="ChEBI" id="CHEBI:30616"/>
    </ligand>
</feature>
<comment type="caution">
    <text evidence="12">The sequence shown here is derived from an EMBL/GenBank/DDBJ whole genome shotgun (WGS) entry which is preliminary data.</text>
</comment>
<dbReference type="CDD" id="cd00553">
    <property type="entry name" value="NAD_synthase"/>
    <property type="match status" value="1"/>
</dbReference>
<dbReference type="PANTHER" id="PTHR23090:SF9">
    <property type="entry name" value="GLUTAMINE-DEPENDENT NAD(+) SYNTHETASE"/>
    <property type="match status" value="1"/>
</dbReference>
<evidence type="ECO:0000256" key="8">
    <source>
        <dbReference type="HAMAP-Rule" id="MF_00193"/>
    </source>
</evidence>
<organism evidence="12 13">
    <name type="scientific">Methanohalarchaeum thermophilum</name>
    <dbReference type="NCBI Taxonomy" id="1903181"/>
    <lineage>
        <taxon>Archaea</taxon>
        <taxon>Methanobacteriati</taxon>
        <taxon>Methanobacteriota</taxon>
        <taxon>Methanonatronarchaeia</taxon>
        <taxon>Methanonatronarchaeales</taxon>
        <taxon>Methanonatronarchaeaceae</taxon>
        <taxon>Candidatus Methanohalarchaeum</taxon>
    </lineage>
</organism>
<dbReference type="SUPFAM" id="SSF52402">
    <property type="entry name" value="Adenine nucleotide alpha hydrolases-like"/>
    <property type="match status" value="1"/>
</dbReference>
<dbReference type="UniPathway" id="UPA00253">
    <property type="reaction ID" value="UER00333"/>
</dbReference>
<dbReference type="STRING" id="1903181.BTN85_1910"/>
<dbReference type="EC" id="6.3.1.5" evidence="8 10"/>
<keyword evidence="13" id="KW-1185">Reference proteome</keyword>
<name>A0A1Q6DSF9_METT1</name>
<feature type="binding site" description="in other chain" evidence="8">
    <location>
        <position position="148"/>
    </location>
    <ligand>
        <name>deamido-NAD(+)</name>
        <dbReference type="ChEBI" id="CHEBI:58437"/>
        <note>ligand shared between two neighboring subunits</note>
    </ligand>
</feature>
<comment type="caution">
    <text evidence="8">Lacks conserved residue(s) required for the propagation of feature annotation.</text>
</comment>
<evidence type="ECO:0000259" key="11">
    <source>
        <dbReference type="Pfam" id="PF02540"/>
    </source>
</evidence>
<dbReference type="Proteomes" id="UP000185744">
    <property type="component" value="Unassembled WGS sequence"/>
</dbReference>
<feature type="binding site" evidence="8">
    <location>
        <position position="155"/>
    </location>
    <ligand>
        <name>deamido-NAD(+)</name>
        <dbReference type="ChEBI" id="CHEBI:58437"/>
        <note>ligand shared between two neighboring subunits</note>
    </ligand>
</feature>
<comment type="function">
    <text evidence="8">Catalyzes the ATP-dependent amidation of deamido-NAD to form NAD. Uses ammonia as a nitrogen source.</text>
</comment>
<evidence type="ECO:0000256" key="7">
    <source>
        <dbReference type="ARBA" id="ARBA00023027"/>
    </source>
</evidence>
<feature type="binding site" evidence="8">
    <location>
        <position position="38"/>
    </location>
    <ligand>
        <name>Mg(2+)</name>
        <dbReference type="ChEBI" id="CHEBI:18420"/>
    </ligand>
</feature>
<comment type="similarity">
    <text evidence="1 8 9">Belongs to the NAD synthetase family.</text>
</comment>
<proteinExistence type="inferred from homology"/>
<dbReference type="Pfam" id="PF02540">
    <property type="entry name" value="NAD_synthase"/>
    <property type="match status" value="1"/>
</dbReference>
<dbReference type="PANTHER" id="PTHR23090">
    <property type="entry name" value="NH 3 /GLUTAMINE-DEPENDENT NAD + SYNTHETASE"/>
    <property type="match status" value="1"/>
</dbReference>
<dbReference type="GO" id="GO:0046872">
    <property type="term" value="F:metal ion binding"/>
    <property type="evidence" value="ECO:0007669"/>
    <property type="project" value="UniProtKB-KW"/>
</dbReference>
<dbReference type="InterPro" id="IPR014729">
    <property type="entry name" value="Rossmann-like_a/b/a_fold"/>
</dbReference>
<evidence type="ECO:0000256" key="5">
    <source>
        <dbReference type="ARBA" id="ARBA00022840"/>
    </source>
</evidence>
<keyword evidence="7 8" id="KW-0520">NAD</keyword>
<dbReference type="NCBIfam" id="TIGR00552">
    <property type="entry name" value="nadE"/>
    <property type="match status" value="1"/>
</dbReference>
<keyword evidence="6 8" id="KW-0460">Magnesium</keyword>
<evidence type="ECO:0000256" key="9">
    <source>
        <dbReference type="RuleBase" id="RU003811"/>
    </source>
</evidence>
<dbReference type="GO" id="GO:0004359">
    <property type="term" value="F:glutaminase activity"/>
    <property type="evidence" value="ECO:0007669"/>
    <property type="project" value="InterPro"/>
</dbReference>
<feature type="binding site" description="in other chain" evidence="8">
    <location>
        <position position="115"/>
    </location>
    <ligand>
        <name>deamido-NAD(+)</name>
        <dbReference type="ChEBI" id="CHEBI:58437"/>
        <note>ligand shared between two neighboring subunits</note>
    </ligand>
</feature>
<dbReference type="FunFam" id="3.40.50.620:FF:000106">
    <property type="entry name" value="Glutamine-dependent NAD(+) synthetase"/>
    <property type="match status" value="1"/>
</dbReference>
<dbReference type="FunCoup" id="A0A1Q6DSF9">
    <property type="interactions" value="80"/>
</dbReference>
<dbReference type="GO" id="GO:0008795">
    <property type="term" value="F:NAD+ synthase activity"/>
    <property type="evidence" value="ECO:0007669"/>
    <property type="project" value="UniProtKB-UniRule"/>
</dbReference>
<gene>
    <name evidence="8" type="primary">nadE</name>
    <name evidence="12" type="ORF">BTN85_1910</name>
</gene>
<evidence type="ECO:0000256" key="4">
    <source>
        <dbReference type="ARBA" id="ARBA00022741"/>
    </source>
</evidence>
<evidence type="ECO:0000256" key="6">
    <source>
        <dbReference type="ARBA" id="ARBA00022842"/>
    </source>
</evidence>
<keyword evidence="2 8" id="KW-0436">Ligase</keyword>
<feature type="binding site" evidence="8">
    <location>
        <position position="140"/>
    </location>
    <ligand>
        <name>Mg(2+)</name>
        <dbReference type="ChEBI" id="CHEBI:18420"/>
    </ligand>
</feature>
<dbReference type="GO" id="GO:0005524">
    <property type="term" value="F:ATP binding"/>
    <property type="evidence" value="ECO:0007669"/>
    <property type="project" value="UniProtKB-UniRule"/>
</dbReference>
<keyword evidence="4 8" id="KW-0547">Nucleotide-binding</keyword>
<feature type="binding site" evidence="8">
    <location>
        <position position="164"/>
    </location>
    <ligand>
        <name>ATP</name>
        <dbReference type="ChEBI" id="CHEBI:30616"/>
    </ligand>
</feature>
<comment type="catalytic activity">
    <reaction evidence="8 10">
        <text>deamido-NAD(+) + NH4(+) + ATP = AMP + diphosphate + NAD(+) + H(+)</text>
        <dbReference type="Rhea" id="RHEA:21188"/>
        <dbReference type="ChEBI" id="CHEBI:15378"/>
        <dbReference type="ChEBI" id="CHEBI:28938"/>
        <dbReference type="ChEBI" id="CHEBI:30616"/>
        <dbReference type="ChEBI" id="CHEBI:33019"/>
        <dbReference type="ChEBI" id="CHEBI:57540"/>
        <dbReference type="ChEBI" id="CHEBI:58437"/>
        <dbReference type="ChEBI" id="CHEBI:456215"/>
        <dbReference type="EC" id="6.3.1.5"/>
    </reaction>
</comment>
<feature type="domain" description="NAD/GMP synthase" evidence="11">
    <location>
        <begin position="11"/>
        <end position="251"/>
    </location>
</feature>
<accession>A0A1Q6DSF9</accession>
<dbReference type="AlphaFoldDB" id="A0A1Q6DSF9"/>
<dbReference type="InterPro" id="IPR003694">
    <property type="entry name" value="NAD_synthase"/>
</dbReference>
<evidence type="ECO:0000313" key="12">
    <source>
        <dbReference type="EMBL" id="OKY77262.1"/>
    </source>
</evidence>
<dbReference type="InParanoid" id="A0A1Q6DSF9"/>
<dbReference type="Gene3D" id="3.40.50.620">
    <property type="entry name" value="HUPs"/>
    <property type="match status" value="1"/>
</dbReference>
<feature type="binding site" description="in other chain" evidence="8">
    <location>
        <begin position="246"/>
        <end position="247"/>
    </location>
    <ligand>
        <name>deamido-NAD(+)</name>
        <dbReference type="ChEBI" id="CHEBI:58437"/>
        <note>ligand shared between two neighboring subunits</note>
    </ligand>
</feature>
<comment type="pathway">
    <text evidence="8">Cofactor biosynthesis; NAD(+) biosynthesis; NAD(+) from deamido-NAD(+) (ammonia route): step 1/1.</text>
</comment>
<dbReference type="EMBL" id="MSDW01000002">
    <property type="protein sequence ID" value="OKY77262.1"/>
    <property type="molecule type" value="Genomic_DNA"/>
</dbReference>
<evidence type="ECO:0000313" key="13">
    <source>
        <dbReference type="Proteomes" id="UP000185744"/>
    </source>
</evidence>
<evidence type="ECO:0000256" key="1">
    <source>
        <dbReference type="ARBA" id="ARBA00005859"/>
    </source>
</evidence>